<dbReference type="InterPro" id="IPR039537">
    <property type="entry name" value="Retrotran_Ty1/copia-like"/>
</dbReference>
<organism evidence="1">
    <name type="scientific">Tanacetum cinerariifolium</name>
    <name type="common">Dalmatian daisy</name>
    <name type="synonym">Chrysanthemum cinerariifolium</name>
    <dbReference type="NCBI Taxonomy" id="118510"/>
    <lineage>
        <taxon>Eukaryota</taxon>
        <taxon>Viridiplantae</taxon>
        <taxon>Streptophyta</taxon>
        <taxon>Embryophyta</taxon>
        <taxon>Tracheophyta</taxon>
        <taxon>Spermatophyta</taxon>
        <taxon>Magnoliopsida</taxon>
        <taxon>eudicotyledons</taxon>
        <taxon>Gunneridae</taxon>
        <taxon>Pentapetalae</taxon>
        <taxon>asterids</taxon>
        <taxon>campanulids</taxon>
        <taxon>Asterales</taxon>
        <taxon>Asteraceae</taxon>
        <taxon>Asteroideae</taxon>
        <taxon>Anthemideae</taxon>
        <taxon>Anthemidinae</taxon>
        <taxon>Tanacetum</taxon>
    </lineage>
</organism>
<sequence length="745" mass="85477">MISDAFDPRVSPNENLLWILYYADGIIGVKYGMHKVPWWNVEEDDKSLCLLRAMPTQSEEYPSGNRVMESVLHEEYMFAIHSNDEKHRETNMSSLLHAMRHDEMGQIKSEPSEYYFHVMHDFSKLPRLAIPSEWYRKTCSVSFPFHVSYKLQNPQAIRIGLGGRDAADQETDDPFQGYAFEIFLPERLFNVQDAKQHKTRAGGYLLFGLQGSRQQIYWRSVAQRRLQDKQLKEKTITDYLRSTQQCMKSEVAKHLSVVGIQQQNRLVYETNVTLFAKVRRFLIQSGLSKVFWAKDTTRSTYLVNRSPSLAIGFKKPIDMLDFLVGLQELSKGCLNWLRNMGFSESEEYKKTSIGYGVGTGSMLVLHGFEFEVEPLGDHTFEVEPQENVDQGAGLQEVQTQDLMDYQLAIAQRRLQDKQPKEKTITDCLRSTQQCMKSGVAKHLGVVGIQQQNRLVYETNVTLCAKVRCFLIQSGLSKVFWAKDTTRSTYLVNRSLSLAIGFKKPIDMLEFFGWLASIKQGMLEPVKVKCIFLGYHKSIVGNKLWRLNDVTSKFEVEPLGDHTFEMEPQENVDQGAGLQEVQTQDLMDYQLARDSEQHIACELFEYREDSNKAAFSVAAVKKIYAHKSLTFNNTVACEVISKWKAKLKDDMDARSDVYVLSNGFRKCSDDSDGYYWGYTRLCWGDTPYCRWRVSLSGDCDVENNGKWSCIYAVGSQEYQMVCTRPDIASVNVGMLDGFDRGLQTYV</sequence>
<proteinExistence type="predicted"/>
<protein>
    <submittedName>
        <fullName evidence="1">Zinc finger, CCHC-type</fullName>
    </submittedName>
</protein>
<dbReference type="AlphaFoldDB" id="A0A699GTV2"/>
<dbReference type="PANTHER" id="PTHR42648:SF28">
    <property type="entry name" value="TRANSPOSON-ENCODED PROTEIN WITH RIBONUCLEASE H-LIKE AND RETROVIRUS ZINC FINGER-LIKE DOMAINS"/>
    <property type="match status" value="1"/>
</dbReference>
<comment type="caution">
    <text evidence="1">The sequence shown here is derived from an EMBL/GenBank/DDBJ whole genome shotgun (WGS) entry which is preliminary data.</text>
</comment>
<evidence type="ECO:0000313" key="1">
    <source>
        <dbReference type="EMBL" id="GEW26663.1"/>
    </source>
</evidence>
<reference evidence="1" key="1">
    <citation type="journal article" date="2019" name="Sci. Rep.">
        <title>Draft genome of Tanacetum cinerariifolium, the natural source of mosquito coil.</title>
        <authorList>
            <person name="Yamashiro T."/>
            <person name="Shiraishi A."/>
            <person name="Satake H."/>
            <person name="Nakayama K."/>
        </authorList>
    </citation>
    <scope>NUCLEOTIDE SEQUENCE</scope>
</reference>
<gene>
    <name evidence="1" type="ORF">Tci_198639</name>
</gene>
<name>A0A699GTV2_TANCI</name>
<dbReference type="EMBL" id="BKCJ010051455">
    <property type="protein sequence ID" value="GEW26663.1"/>
    <property type="molecule type" value="Genomic_DNA"/>
</dbReference>
<accession>A0A699GTV2</accession>
<dbReference type="PANTHER" id="PTHR42648">
    <property type="entry name" value="TRANSPOSASE, PUTATIVE-RELATED"/>
    <property type="match status" value="1"/>
</dbReference>